<dbReference type="AlphaFoldDB" id="A0A1Q9GK46"/>
<dbReference type="InterPro" id="IPR051447">
    <property type="entry name" value="Lipoprotein-release_system"/>
</dbReference>
<evidence type="ECO:0000256" key="7">
    <source>
        <dbReference type="SAM" id="Phobius"/>
    </source>
</evidence>
<dbReference type="GO" id="GO:0044874">
    <property type="term" value="P:lipoprotein localization to outer membrane"/>
    <property type="evidence" value="ECO:0007669"/>
    <property type="project" value="TreeGrafter"/>
</dbReference>
<evidence type="ECO:0000256" key="3">
    <source>
        <dbReference type="ARBA" id="ARBA00022475"/>
    </source>
</evidence>
<evidence type="ECO:0000256" key="2">
    <source>
        <dbReference type="ARBA" id="ARBA00005236"/>
    </source>
</evidence>
<protein>
    <submittedName>
        <fullName evidence="10">ABC transporter permease</fullName>
    </submittedName>
</protein>
<comment type="caution">
    <text evidence="10">The sequence shown here is derived from an EMBL/GenBank/DDBJ whole genome shotgun (WGS) entry which is preliminary data.</text>
</comment>
<evidence type="ECO:0000259" key="9">
    <source>
        <dbReference type="Pfam" id="PF12704"/>
    </source>
</evidence>
<dbReference type="Pfam" id="PF12704">
    <property type="entry name" value="MacB_PCD"/>
    <property type="match status" value="1"/>
</dbReference>
<evidence type="ECO:0000259" key="8">
    <source>
        <dbReference type="Pfam" id="PF02687"/>
    </source>
</evidence>
<feature type="transmembrane region" description="Helical" evidence="7">
    <location>
        <begin position="370"/>
        <end position="387"/>
    </location>
</feature>
<feature type="transmembrane region" description="Helical" evidence="7">
    <location>
        <begin position="266"/>
        <end position="288"/>
    </location>
</feature>
<keyword evidence="4 7" id="KW-0812">Transmembrane</keyword>
<dbReference type="OrthoDB" id="9770036at2"/>
<name>A0A1Q9GK46_9GAMM</name>
<sequence length="405" mass="44110">MLVKLAWRNLWRNKLRTGIMLSAMVFGLMGVVSMMGFMTGMYGSMIDNAIAWQTSHIQIHNSRYLTNPDINSTIVDSRQLIAKIEQLPQVKALSARFLADGMVASARSARGVRINGIDLVSEASVTPLAANIRQGEWLSAEGRNPILVSTKTVERLRLRIGSKVVLTFTNASGDVTGAAFRVRGIFKTPSSGFDEGNVFVRRSDLTALAGIEGSHEIAVLLDDEQAAFALRDELQKQTSAQNTARDWQQVQPMLASIINQMGTSNAIMLGIFVLALSFGIINIMLMSVFERTREFGVLMAVGMQKHNIFLLIMLETAWLGISGALLGIAGSLGLMQLLQHTGVPLGKVAEGLGAFGVDTTLYPQVSLTDYQMIFITVVAASLLAALYPARQILKQRPVDAMAEKH</sequence>
<dbReference type="GO" id="GO:0098797">
    <property type="term" value="C:plasma membrane protein complex"/>
    <property type="evidence" value="ECO:0007669"/>
    <property type="project" value="TreeGrafter"/>
</dbReference>
<comment type="similarity">
    <text evidence="2">Belongs to the ABC-4 integral membrane protein family. LolC/E subfamily.</text>
</comment>
<evidence type="ECO:0000256" key="1">
    <source>
        <dbReference type="ARBA" id="ARBA00004651"/>
    </source>
</evidence>
<dbReference type="Proteomes" id="UP000186905">
    <property type="component" value="Unassembled WGS sequence"/>
</dbReference>
<dbReference type="Pfam" id="PF02687">
    <property type="entry name" value="FtsX"/>
    <property type="match status" value="1"/>
</dbReference>
<dbReference type="RefSeq" id="WP_075765270.1">
    <property type="nucleotide sequence ID" value="NZ_MJIL01000079.1"/>
</dbReference>
<gene>
    <name evidence="10" type="ORF">BIT28_13040</name>
</gene>
<keyword evidence="11" id="KW-1185">Reference proteome</keyword>
<evidence type="ECO:0000256" key="5">
    <source>
        <dbReference type="ARBA" id="ARBA00022989"/>
    </source>
</evidence>
<evidence type="ECO:0000256" key="4">
    <source>
        <dbReference type="ARBA" id="ARBA00022692"/>
    </source>
</evidence>
<dbReference type="PANTHER" id="PTHR30489:SF0">
    <property type="entry name" value="LIPOPROTEIN-RELEASING SYSTEM TRANSMEMBRANE PROTEIN LOLE"/>
    <property type="match status" value="1"/>
</dbReference>
<dbReference type="InterPro" id="IPR025857">
    <property type="entry name" value="MacB_PCD"/>
</dbReference>
<feature type="domain" description="ABC3 transporter permease C-terminal" evidence="8">
    <location>
        <begin position="267"/>
        <end position="396"/>
    </location>
</feature>
<dbReference type="InterPro" id="IPR003838">
    <property type="entry name" value="ABC3_permease_C"/>
</dbReference>
<keyword evidence="5 7" id="KW-1133">Transmembrane helix</keyword>
<feature type="domain" description="MacB-like periplasmic core" evidence="9">
    <location>
        <begin position="17"/>
        <end position="236"/>
    </location>
</feature>
<evidence type="ECO:0000256" key="6">
    <source>
        <dbReference type="ARBA" id="ARBA00023136"/>
    </source>
</evidence>
<dbReference type="STRING" id="1903952.BIT28_13040"/>
<evidence type="ECO:0000313" key="10">
    <source>
        <dbReference type="EMBL" id="OLQ74880.1"/>
    </source>
</evidence>
<dbReference type="EMBL" id="MJIL01000079">
    <property type="protein sequence ID" value="OLQ74880.1"/>
    <property type="molecule type" value="Genomic_DNA"/>
</dbReference>
<evidence type="ECO:0000313" key="11">
    <source>
        <dbReference type="Proteomes" id="UP000186905"/>
    </source>
</evidence>
<reference evidence="10 11" key="1">
    <citation type="submission" date="2016-09" db="EMBL/GenBank/DDBJ databases">
        <title>Photobacterium proteolyticum sp. nov. a protease producing bacterium isolated from ocean sediments of Laizhou Bay.</title>
        <authorList>
            <person name="Li Y."/>
        </authorList>
    </citation>
    <scope>NUCLEOTIDE SEQUENCE [LARGE SCALE GENOMIC DNA]</scope>
    <source>
        <strain evidence="10 11">13-12</strain>
    </source>
</reference>
<proteinExistence type="inferred from homology"/>
<keyword evidence="3" id="KW-1003">Cell membrane</keyword>
<dbReference type="PANTHER" id="PTHR30489">
    <property type="entry name" value="LIPOPROTEIN-RELEASING SYSTEM TRANSMEMBRANE PROTEIN LOLE"/>
    <property type="match status" value="1"/>
</dbReference>
<accession>A0A1Q9GK46</accession>
<organism evidence="10 11">
    <name type="scientific">Photobacterium proteolyticum</name>
    <dbReference type="NCBI Taxonomy" id="1903952"/>
    <lineage>
        <taxon>Bacteria</taxon>
        <taxon>Pseudomonadati</taxon>
        <taxon>Pseudomonadota</taxon>
        <taxon>Gammaproteobacteria</taxon>
        <taxon>Vibrionales</taxon>
        <taxon>Vibrionaceae</taxon>
        <taxon>Photobacterium</taxon>
    </lineage>
</organism>
<comment type="subcellular location">
    <subcellularLocation>
        <location evidence="1">Cell membrane</location>
        <topology evidence="1">Multi-pass membrane protein</topology>
    </subcellularLocation>
</comment>
<feature type="transmembrane region" description="Helical" evidence="7">
    <location>
        <begin position="21"/>
        <end position="43"/>
    </location>
</feature>
<feature type="transmembrane region" description="Helical" evidence="7">
    <location>
        <begin position="308"/>
        <end position="329"/>
    </location>
</feature>
<keyword evidence="6 7" id="KW-0472">Membrane</keyword>